<dbReference type="PANTHER" id="PTHR47618:SF1">
    <property type="entry name" value="BIFUNCTIONAL OLIGORIBONUCLEASE AND PAP PHOSPHATASE NRNA"/>
    <property type="match status" value="1"/>
</dbReference>
<gene>
    <name evidence="3" type="ORF">A2Z33_02375</name>
</gene>
<dbReference type="STRING" id="1798374.A2Z33_02375"/>
<dbReference type="Gene3D" id="3.90.1640.10">
    <property type="entry name" value="inorganic pyrophosphatase (n-terminal core)"/>
    <property type="match status" value="2"/>
</dbReference>
<feature type="region of interest" description="Disordered" evidence="1">
    <location>
        <begin position="244"/>
        <end position="318"/>
    </location>
</feature>
<evidence type="ECO:0000313" key="4">
    <source>
        <dbReference type="Proteomes" id="UP000178448"/>
    </source>
</evidence>
<reference evidence="3 4" key="1">
    <citation type="journal article" date="2016" name="Nat. Commun.">
        <title>Thousands of microbial genomes shed light on interconnected biogeochemical processes in an aquifer system.</title>
        <authorList>
            <person name="Anantharaman K."/>
            <person name="Brown C.T."/>
            <person name="Hug L.A."/>
            <person name="Sharon I."/>
            <person name="Castelle C.J."/>
            <person name="Probst A.J."/>
            <person name="Thomas B.C."/>
            <person name="Singh A."/>
            <person name="Wilkins M.J."/>
            <person name="Karaoz U."/>
            <person name="Brodie E.L."/>
            <person name="Williams K.H."/>
            <person name="Hubbard S.S."/>
            <person name="Banfield J.F."/>
        </authorList>
    </citation>
    <scope>NUCLEOTIDE SEQUENCE [LARGE SCALE GENOMIC DNA]</scope>
</reference>
<protein>
    <recommendedName>
        <fullName evidence="2">DDH domain-containing protein</fullName>
    </recommendedName>
</protein>
<feature type="domain" description="DDH" evidence="2">
    <location>
        <begin position="20"/>
        <end position="216"/>
    </location>
</feature>
<organism evidence="3 4">
    <name type="scientific">Candidatus Gottesmanbacteria bacterium RBG_16_52_11</name>
    <dbReference type="NCBI Taxonomy" id="1798374"/>
    <lineage>
        <taxon>Bacteria</taxon>
        <taxon>Candidatus Gottesmaniibacteriota</taxon>
    </lineage>
</organism>
<comment type="caution">
    <text evidence="3">The sequence shown here is derived from an EMBL/GenBank/DDBJ whole genome shotgun (WGS) entry which is preliminary data.</text>
</comment>
<dbReference type="EMBL" id="MFJD01000016">
    <property type="protein sequence ID" value="OGG01372.1"/>
    <property type="molecule type" value="Genomic_DNA"/>
</dbReference>
<dbReference type="InterPro" id="IPR001667">
    <property type="entry name" value="DDH_dom"/>
</dbReference>
<dbReference type="InterPro" id="IPR038763">
    <property type="entry name" value="DHH_sf"/>
</dbReference>
<dbReference type="SUPFAM" id="SSF64182">
    <property type="entry name" value="DHH phosphoesterases"/>
    <property type="match status" value="1"/>
</dbReference>
<name>A0A1F5YN99_9BACT</name>
<dbReference type="Proteomes" id="UP000178448">
    <property type="component" value="Unassembled WGS sequence"/>
</dbReference>
<evidence type="ECO:0000313" key="3">
    <source>
        <dbReference type="EMBL" id="OGG01372.1"/>
    </source>
</evidence>
<evidence type="ECO:0000256" key="1">
    <source>
        <dbReference type="SAM" id="MobiDB-lite"/>
    </source>
</evidence>
<dbReference type="AlphaFoldDB" id="A0A1F5YN99"/>
<sequence length="318" mass="34313">MDLASDITKIRELVVKANDILVVTHDNPTHDSIGSTLALYLGLSGMGKKVIVAIPEPVTVEFSNYIGINKMTNDIAQKNFVISLDYKEGSIEKVSYNIEGDTFNLVIEPRPGFASFTSDNVHFSHAGSAADLILTVDTIHLGGLRKIYEADKNLFASRPVVNIDRHPNNAHFGQINLVDATSASTAELIYSVLKGLNAQFSQDIATNLINAVYMATSNFQSPYVSAATFEAVADLIRAGGKRLTRGEPEEPFEPRVTGGVQQAPVAVREPTSAATEPLPAAEEVPASRRATKPEPAGQGKQPPADWLKPKIFKSSSVR</sequence>
<dbReference type="InterPro" id="IPR051319">
    <property type="entry name" value="Oligoribo/pAp-PDE_c-di-AMP_PDE"/>
</dbReference>
<dbReference type="PANTHER" id="PTHR47618">
    <property type="entry name" value="BIFUNCTIONAL OLIGORIBONUCLEASE AND PAP PHOSPHATASE NRNA"/>
    <property type="match status" value="1"/>
</dbReference>
<accession>A0A1F5YN99</accession>
<evidence type="ECO:0000259" key="2">
    <source>
        <dbReference type="Pfam" id="PF01368"/>
    </source>
</evidence>
<proteinExistence type="predicted"/>
<dbReference type="Pfam" id="PF01368">
    <property type="entry name" value="DHH"/>
    <property type="match status" value="1"/>
</dbReference>